<dbReference type="FunFam" id="3.90.1180.10:FF:000001">
    <property type="entry name" value="50S ribosomal protein L13"/>
    <property type="match status" value="1"/>
</dbReference>
<dbReference type="Gene3D" id="3.90.1180.10">
    <property type="entry name" value="Ribosomal protein L13"/>
    <property type="match status" value="1"/>
</dbReference>
<dbReference type="HAMAP" id="MF_01366">
    <property type="entry name" value="Ribosomal_uL13"/>
    <property type="match status" value="1"/>
</dbReference>
<dbReference type="InterPro" id="IPR005822">
    <property type="entry name" value="Ribosomal_uL13"/>
</dbReference>
<dbReference type="NCBIfam" id="TIGR01066">
    <property type="entry name" value="rplM_bact"/>
    <property type="match status" value="1"/>
</dbReference>
<dbReference type="AlphaFoldDB" id="A0A0F9DR12"/>
<dbReference type="InterPro" id="IPR036899">
    <property type="entry name" value="Ribosomal_uL13_sf"/>
</dbReference>
<dbReference type="GO" id="GO:0022625">
    <property type="term" value="C:cytosolic large ribosomal subunit"/>
    <property type="evidence" value="ECO:0007669"/>
    <property type="project" value="TreeGrafter"/>
</dbReference>
<dbReference type="InterPro" id="IPR023563">
    <property type="entry name" value="Ribosomal_uL13_CS"/>
</dbReference>
<dbReference type="GO" id="GO:0017148">
    <property type="term" value="P:negative regulation of translation"/>
    <property type="evidence" value="ECO:0007669"/>
    <property type="project" value="TreeGrafter"/>
</dbReference>
<reference evidence="5" key="1">
    <citation type="journal article" date="2015" name="Nature">
        <title>Complex archaea that bridge the gap between prokaryotes and eukaryotes.</title>
        <authorList>
            <person name="Spang A."/>
            <person name="Saw J.H."/>
            <person name="Jorgensen S.L."/>
            <person name="Zaremba-Niedzwiedzka K."/>
            <person name="Martijn J."/>
            <person name="Lind A.E."/>
            <person name="van Eijk R."/>
            <person name="Schleper C."/>
            <person name="Guy L."/>
            <person name="Ettema T.J."/>
        </authorList>
    </citation>
    <scope>NUCLEOTIDE SEQUENCE</scope>
</reference>
<organism evidence="5">
    <name type="scientific">marine sediment metagenome</name>
    <dbReference type="NCBI Taxonomy" id="412755"/>
    <lineage>
        <taxon>unclassified sequences</taxon>
        <taxon>metagenomes</taxon>
        <taxon>ecological metagenomes</taxon>
    </lineage>
</organism>
<evidence type="ECO:0000256" key="1">
    <source>
        <dbReference type="ARBA" id="ARBA00006227"/>
    </source>
</evidence>
<dbReference type="EMBL" id="LAZR01040493">
    <property type="protein sequence ID" value="KKL14348.1"/>
    <property type="molecule type" value="Genomic_DNA"/>
</dbReference>
<sequence>MMKRMKTYSLKGGEIEKHWHVLDATGQTLGRLATQVAGLLMGKHKVTYSRHLDAGDFVVVVNAEKVRVTGNKLEDKKYYRHTGYMGGLKVTTLGTMLQRRPQRVIEMAVRGMLPRNRLGRHMHRHLKVYAGPDHPHQAQVNASRKRQAAAAATSTPRPAGERPS</sequence>
<evidence type="ECO:0000256" key="4">
    <source>
        <dbReference type="SAM" id="MobiDB-lite"/>
    </source>
</evidence>
<dbReference type="GO" id="GO:0003735">
    <property type="term" value="F:structural constituent of ribosome"/>
    <property type="evidence" value="ECO:0007669"/>
    <property type="project" value="InterPro"/>
</dbReference>
<dbReference type="Pfam" id="PF00572">
    <property type="entry name" value="Ribosomal_L13"/>
    <property type="match status" value="1"/>
</dbReference>
<evidence type="ECO:0000256" key="2">
    <source>
        <dbReference type="ARBA" id="ARBA00022980"/>
    </source>
</evidence>
<dbReference type="GO" id="GO:0006412">
    <property type="term" value="P:translation"/>
    <property type="evidence" value="ECO:0007669"/>
    <property type="project" value="InterPro"/>
</dbReference>
<evidence type="ECO:0000313" key="5">
    <source>
        <dbReference type="EMBL" id="KKL14348.1"/>
    </source>
</evidence>
<dbReference type="GO" id="GO:0003729">
    <property type="term" value="F:mRNA binding"/>
    <property type="evidence" value="ECO:0007669"/>
    <property type="project" value="UniProtKB-ARBA"/>
</dbReference>
<comment type="similarity">
    <text evidence="1">Belongs to the universal ribosomal protein uL13 family.</text>
</comment>
<dbReference type="PANTHER" id="PTHR11545">
    <property type="entry name" value="RIBOSOMAL PROTEIN L13"/>
    <property type="match status" value="1"/>
</dbReference>
<evidence type="ECO:0008006" key="6">
    <source>
        <dbReference type="Google" id="ProtNLM"/>
    </source>
</evidence>
<proteinExistence type="inferred from homology"/>
<dbReference type="PROSITE" id="PS00783">
    <property type="entry name" value="RIBOSOMAL_L13"/>
    <property type="match status" value="1"/>
</dbReference>
<keyword evidence="3" id="KW-0687">Ribonucleoprotein</keyword>
<keyword evidence="2" id="KW-0689">Ribosomal protein</keyword>
<gene>
    <name evidence="5" type="ORF">LCGC14_2516560</name>
</gene>
<dbReference type="InterPro" id="IPR005823">
    <property type="entry name" value="Ribosomal_uL13_bac-type"/>
</dbReference>
<name>A0A0F9DR12_9ZZZZ</name>
<accession>A0A0F9DR12</accession>
<dbReference type="PANTHER" id="PTHR11545:SF2">
    <property type="entry name" value="LARGE RIBOSOMAL SUBUNIT PROTEIN UL13M"/>
    <property type="match status" value="1"/>
</dbReference>
<evidence type="ECO:0000256" key="3">
    <source>
        <dbReference type="ARBA" id="ARBA00023274"/>
    </source>
</evidence>
<dbReference type="PIRSF" id="PIRSF002181">
    <property type="entry name" value="Ribosomal_L13"/>
    <property type="match status" value="1"/>
</dbReference>
<protein>
    <recommendedName>
        <fullName evidence="6">50S ribosomal protein L13</fullName>
    </recommendedName>
</protein>
<dbReference type="SUPFAM" id="SSF52161">
    <property type="entry name" value="Ribosomal protein L13"/>
    <property type="match status" value="1"/>
</dbReference>
<feature type="compositionally biased region" description="Low complexity" evidence="4">
    <location>
        <begin position="148"/>
        <end position="158"/>
    </location>
</feature>
<dbReference type="CDD" id="cd00392">
    <property type="entry name" value="Ribosomal_L13"/>
    <property type="match status" value="1"/>
</dbReference>
<comment type="caution">
    <text evidence="5">The sequence shown here is derived from an EMBL/GenBank/DDBJ whole genome shotgun (WGS) entry which is preliminary data.</text>
</comment>
<feature type="region of interest" description="Disordered" evidence="4">
    <location>
        <begin position="131"/>
        <end position="164"/>
    </location>
</feature>